<dbReference type="EMBL" id="AP019416">
    <property type="protein sequence ID" value="BBI47738.1"/>
    <property type="molecule type" value="Genomic_DNA"/>
</dbReference>
<evidence type="ECO:0000313" key="2">
    <source>
        <dbReference type="Proteomes" id="UP000289555"/>
    </source>
</evidence>
<name>A0ABM7GBH7_9GAMM</name>
<reference evidence="2" key="1">
    <citation type="journal article" date="2019" name="Microbiol. Resour. Announc.">
        <title>Complete Genome Sequence of Halomonas olivaria, a Moderately Halophilic Bacterium Isolated from Olive Processing Effluents, Obtained by Nanopore Sequencing.</title>
        <authorList>
            <person name="Nagata S."/>
            <person name="Ii K.M."/>
            <person name="Tsukimi T."/>
            <person name="Miura M.C."/>
            <person name="Galipon J."/>
            <person name="Arakawa K."/>
        </authorList>
    </citation>
    <scope>NUCLEOTIDE SEQUENCE [LARGE SCALE GENOMIC DNA]</scope>
    <source>
        <strain evidence="2">TYRC17</strain>
    </source>
</reference>
<keyword evidence="2" id="KW-1185">Reference proteome</keyword>
<dbReference type="Proteomes" id="UP000289555">
    <property type="component" value="Chromosome"/>
</dbReference>
<accession>A0ABM7GBH7</accession>
<organism evidence="1 2">
    <name type="scientific">Vreelandella olivaria</name>
    <dbReference type="NCBI Taxonomy" id="390919"/>
    <lineage>
        <taxon>Bacteria</taxon>
        <taxon>Pseudomonadati</taxon>
        <taxon>Pseudomonadota</taxon>
        <taxon>Gammaproteobacteria</taxon>
        <taxon>Oceanospirillales</taxon>
        <taxon>Halomonadaceae</taxon>
        <taxon>Vreelandella</taxon>
    </lineage>
</organism>
<gene>
    <name evidence="1" type="ORF">HORIV_01590</name>
</gene>
<evidence type="ECO:0000313" key="1">
    <source>
        <dbReference type="EMBL" id="BBI47738.1"/>
    </source>
</evidence>
<proteinExistence type="predicted"/>
<protein>
    <submittedName>
        <fullName evidence="1">Uncharacterized protein</fullName>
    </submittedName>
</protein>
<sequence>MQPLIADMRQGEQLFLGFDQEERDPWYMTFSLKGADAAINRMLTQCEGSGAH</sequence>